<dbReference type="EMBL" id="CP017562">
    <property type="protein sequence ID" value="QXE07311.1"/>
    <property type="molecule type" value="Genomic_DNA"/>
</dbReference>
<organism evidence="1 2">
    <name type="scientific">Paraburkholderia sprentiae WSM5005</name>
    <dbReference type="NCBI Taxonomy" id="754502"/>
    <lineage>
        <taxon>Bacteria</taxon>
        <taxon>Pseudomonadati</taxon>
        <taxon>Pseudomonadota</taxon>
        <taxon>Betaproteobacteria</taxon>
        <taxon>Burkholderiales</taxon>
        <taxon>Burkholderiaceae</taxon>
        <taxon>Paraburkholderia</taxon>
    </lineage>
</organism>
<accession>A0A8F4KJV8</accession>
<dbReference type="OrthoDB" id="6538131at2"/>
<proteinExistence type="predicted"/>
<reference evidence="1" key="1">
    <citation type="submission" date="2016-09" db="EMBL/GenBank/DDBJ databases">
        <title>The Complete Genome of Burkholderia sprentiae wsm5005.</title>
        <authorList>
            <person name="De Meyer S."/>
            <person name="Wang P."/>
            <person name="Terpolilli J."/>
        </authorList>
    </citation>
    <scope>NUCLEOTIDE SEQUENCE [LARGE SCALE GENOMIC DNA]</scope>
    <source>
        <strain evidence="1">WSM5005</strain>
    </source>
</reference>
<dbReference type="GO" id="GO:0022857">
    <property type="term" value="F:transmembrane transporter activity"/>
    <property type="evidence" value="ECO:0007669"/>
    <property type="project" value="InterPro"/>
</dbReference>
<sequence>MHACASFSSHKVHLASQLRALLARRSRRRRHALRWMLATLEVGHAVIDLRDEAAHAEYVQALHPRWSAAVDRMLDHLAQLFERPDARALERAVVSVRSAIWIAQDVLDAVRTSPDRRHDMQRILSCLHFVRTALLDKDAPFKQR</sequence>
<protein>
    <submittedName>
        <fullName evidence="1">FUSC family protein</fullName>
    </submittedName>
</protein>
<dbReference type="Proteomes" id="UP000179860">
    <property type="component" value="Chromosome 2"/>
</dbReference>
<dbReference type="KEGG" id="pspw:BJG93_35670"/>
<evidence type="ECO:0000313" key="1">
    <source>
        <dbReference type="EMBL" id="QXE07311.1"/>
    </source>
</evidence>
<name>A0A8F4KJV8_9BURK</name>
<evidence type="ECO:0000313" key="2">
    <source>
        <dbReference type="Proteomes" id="UP000179860"/>
    </source>
</evidence>
<gene>
    <name evidence="1" type="ORF">BJG93_35670</name>
</gene>
<dbReference type="Pfam" id="PF04632">
    <property type="entry name" value="FUSC"/>
    <property type="match status" value="1"/>
</dbReference>
<dbReference type="GO" id="GO:0005886">
    <property type="term" value="C:plasma membrane"/>
    <property type="evidence" value="ECO:0007669"/>
    <property type="project" value="InterPro"/>
</dbReference>
<dbReference type="AlphaFoldDB" id="A0A8F4KJV8"/>
<keyword evidence="2" id="KW-1185">Reference proteome</keyword>
<dbReference type="InterPro" id="IPR006726">
    <property type="entry name" value="PHBA_efflux_AaeB/fusaric-R"/>
</dbReference>